<dbReference type="Proteomes" id="UP000281955">
    <property type="component" value="Unassembled WGS sequence"/>
</dbReference>
<dbReference type="EMBL" id="RBWV01000010">
    <property type="protein sequence ID" value="RKS77691.1"/>
    <property type="molecule type" value="Genomic_DNA"/>
</dbReference>
<gene>
    <name evidence="2" type="ORF">CLV35_1385</name>
</gene>
<dbReference type="Pfam" id="PF20128">
    <property type="entry name" value="DUF6518"/>
    <property type="match status" value="1"/>
</dbReference>
<keyword evidence="1" id="KW-1133">Transmembrane helix</keyword>
<dbReference type="InterPro" id="IPR045393">
    <property type="entry name" value="DUF6518"/>
</dbReference>
<feature type="transmembrane region" description="Helical" evidence="1">
    <location>
        <begin position="145"/>
        <end position="163"/>
    </location>
</feature>
<evidence type="ECO:0000313" key="3">
    <source>
        <dbReference type="Proteomes" id="UP000281955"/>
    </source>
</evidence>
<accession>A0A420XS95</accession>
<sequence>MTPTLLRAAVVGLVVGAATSWAQTVLHGPWSALANAASPWVAPAFVVGVLAPTLALALPAGALLCVAEVAGYYLTAGARGFPVGAHVSTWAVLGLVAGPVFAGAGWLCRQGPSVGWRAVGAAAVPAILLAEAARYAVVLHYRGEAALFAVLAAVAGQAVWAVASSNDSRSGAESERR</sequence>
<evidence type="ECO:0000256" key="1">
    <source>
        <dbReference type="SAM" id="Phobius"/>
    </source>
</evidence>
<feature type="transmembrane region" description="Helical" evidence="1">
    <location>
        <begin position="114"/>
        <end position="133"/>
    </location>
</feature>
<evidence type="ECO:0000313" key="2">
    <source>
        <dbReference type="EMBL" id="RKS77691.1"/>
    </source>
</evidence>
<feature type="transmembrane region" description="Helical" evidence="1">
    <location>
        <begin position="87"/>
        <end position="108"/>
    </location>
</feature>
<dbReference type="InParanoid" id="A0A420XS95"/>
<feature type="transmembrane region" description="Helical" evidence="1">
    <location>
        <begin position="46"/>
        <end position="75"/>
    </location>
</feature>
<keyword evidence="1" id="KW-0812">Transmembrane</keyword>
<reference evidence="2 3" key="1">
    <citation type="submission" date="2018-10" db="EMBL/GenBank/DDBJ databases">
        <title>Genomic Encyclopedia of Archaeal and Bacterial Type Strains, Phase II (KMG-II): from individual species to whole genera.</title>
        <authorList>
            <person name="Goeker M."/>
        </authorList>
    </citation>
    <scope>NUCLEOTIDE SEQUENCE [LARGE SCALE GENOMIC DNA]</scope>
    <source>
        <strain evidence="2 3">RP-AC37</strain>
    </source>
</reference>
<comment type="caution">
    <text evidence="2">The sequence shown here is derived from an EMBL/GenBank/DDBJ whole genome shotgun (WGS) entry which is preliminary data.</text>
</comment>
<proteinExistence type="predicted"/>
<dbReference type="OrthoDB" id="3430853at2"/>
<dbReference type="RefSeq" id="WP_121192698.1">
    <property type="nucleotide sequence ID" value="NZ_RBWV01000010.1"/>
</dbReference>
<keyword evidence="1" id="KW-0472">Membrane</keyword>
<keyword evidence="3" id="KW-1185">Reference proteome</keyword>
<organism evidence="2 3">
    <name type="scientific">Motilibacter peucedani</name>
    <dbReference type="NCBI Taxonomy" id="598650"/>
    <lineage>
        <taxon>Bacteria</taxon>
        <taxon>Bacillati</taxon>
        <taxon>Actinomycetota</taxon>
        <taxon>Actinomycetes</taxon>
        <taxon>Motilibacterales</taxon>
        <taxon>Motilibacteraceae</taxon>
        <taxon>Motilibacter</taxon>
    </lineage>
</organism>
<name>A0A420XS95_9ACTN</name>
<dbReference type="AlphaFoldDB" id="A0A420XS95"/>
<protein>
    <submittedName>
        <fullName evidence="2">Uncharacterized protein</fullName>
    </submittedName>
</protein>